<protein>
    <recommendedName>
        <fullName evidence="4">HEXXH motif domain-containing protein</fullName>
    </recommendedName>
</protein>
<accession>A0A2X0J070</accession>
<dbReference type="OrthoDB" id="3863730at2"/>
<dbReference type="EMBL" id="QKYN01000206">
    <property type="protein sequence ID" value="RAG80678.1"/>
    <property type="molecule type" value="Genomic_DNA"/>
</dbReference>
<dbReference type="AlphaFoldDB" id="A0A2X0J070"/>
<evidence type="ECO:0000256" key="1">
    <source>
        <dbReference type="SAM" id="MobiDB-lite"/>
    </source>
</evidence>
<proteinExistence type="predicted"/>
<gene>
    <name evidence="2" type="ORF">DN069_36905</name>
</gene>
<organism evidence="2 3">
    <name type="scientific">Streptacidiphilus pinicola</name>
    <dbReference type="NCBI Taxonomy" id="2219663"/>
    <lineage>
        <taxon>Bacteria</taxon>
        <taxon>Bacillati</taxon>
        <taxon>Actinomycetota</taxon>
        <taxon>Actinomycetes</taxon>
        <taxon>Kitasatosporales</taxon>
        <taxon>Streptomycetaceae</taxon>
        <taxon>Streptacidiphilus</taxon>
    </lineage>
</organism>
<reference evidence="2 3" key="1">
    <citation type="submission" date="2018-06" db="EMBL/GenBank/DDBJ databases">
        <title>Streptacidiphilus pinicola sp. nov., isolated from pine grove soil.</title>
        <authorList>
            <person name="Roh S.G."/>
            <person name="Park S."/>
            <person name="Kim M.-K."/>
            <person name="Yun B.-R."/>
            <person name="Park J."/>
            <person name="Kim M.J."/>
            <person name="Kim Y.S."/>
            <person name="Kim S.B."/>
        </authorList>
    </citation>
    <scope>NUCLEOTIDE SEQUENCE [LARGE SCALE GENOMIC DNA]</scope>
    <source>
        <strain evidence="2 3">MMS16-CNU450</strain>
    </source>
</reference>
<evidence type="ECO:0000313" key="3">
    <source>
        <dbReference type="Proteomes" id="UP000248889"/>
    </source>
</evidence>
<comment type="caution">
    <text evidence="2">The sequence shown here is derived from an EMBL/GenBank/DDBJ whole genome shotgun (WGS) entry which is preliminary data.</text>
</comment>
<keyword evidence="3" id="KW-1185">Reference proteome</keyword>
<evidence type="ECO:0000313" key="2">
    <source>
        <dbReference type="EMBL" id="RAG80678.1"/>
    </source>
</evidence>
<dbReference type="RefSeq" id="WP_111507624.1">
    <property type="nucleotide sequence ID" value="NZ_QKYN01000206.1"/>
</dbReference>
<feature type="region of interest" description="Disordered" evidence="1">
    <location>
        <begin position="318"/>
        <end position="339"/>
    </location>
</feature>
<evidence type="ECO:0008006" key="4">
    <source>
        <dbReference type="Google" id="ProtNLM"/>
    </source>
</evidence>
<dbReference type="Proteomes" id="UP000248889">
    <property type="component" value="Unassembled WGS sequence"/>
</dbReference>
<sequence length="339" mass="37742">MTDIAMPERLYRPLMPRAESRNGVVGSFGITDETHGLTPFDIHDHLLRRERPTSREGAESHPFEVAGERFWWVTPVGDERLSEEVALQGHRVVTPHALMRRAVVDALGVLAEAPWAFAMVRTYITSFAQVELVRPEAGQRPVTSCSLPDIPLCVFFSRSALRHVPPLSVSTHDSVHLLAENLYHEAVHQYVNHQIITDAVLLDSYDSRTSPMVDIAWRRKPDGSPQQWQVDRVYHAAMVYGHLTAWRLRALRQVELDEPTRRTVRQAAHDSLAALTDLLGALQRHIDVFSTTGALRVGELIGAAQIFNEALAITLHAEDRSGPDAAPGRPVESGAGHGR</sequence>
<name>A0A2X0J070_9ACTN</name>